<sequence length="91" mass="9528">MSKALASSLYNTTAEIHVPSTENNAISNTISPSTGNAVAISAPTTVAVPQTVQNTNASSTCMQLDDIDFLDDSFICESADFDKVLKEISAS</sequence>
<evidence type="ECO:0000313" key="1">
    <source>
        <dbReference type="EMBL" id="VDH91762.1"/>
    </source>
</evidence>
<dbReference type="EMBL" id="UYJE01000261">
    <property type="protein sequence ID" value="VDH91762.1"/>
    <property type="molecule type" value="Genomic_DNA"/>
</dbReference>
<proteinExistence type="predicted"/>
<dbReference type="AlphaFoldDB" id="A0A8B6BLN2"/>
<organism evidence="1 2">
    <name type="scientific">Mytilus galloprovincialis</name>
    <name type="common">Mediterranean mussel</name>
    <dbReference type="NCBI Taxonomy" id="29158"/>
    <lineage>
        <taxon>Eukaryota</taxon>
        <taxon>Metazoa</taxon>
        <taxon>Spiralia</taxon>
        <taxon>Lophotrochozoa</taxon>
        <taxon>Mollusca</taxon>
        <taxon>Bivalvia</taxon>
        <taxon>Autobranchia</taxon>
        <taxon>Pteriomorphia</taxon>
        <taxon>Mytilida</taxon>
        <taxon>Mytiloidea</taxon>
        <taxon>Mytilidae</taxon>
        <taxon>Mytilinae</taxon>
        <taxon>Mytilus</taxon>
    </lineage>
</organism>
<name>A0A8B6BLN2_MYTGA</name>
<reference evidence="1" key="1">
    <citation type="submission" date="2018-11" db="EMBL/GenBank/DDBJ databases">
        <authorList>
            <person name="Alioto T."/>
            <person name="Alioto T."/>
        </authorList>
    </citation>
    <scope>NUCLEOTIDE SEQUENCE</scope>
</reference>
<keyword evidence="2" id="KW-1185">Reference proteome</keyword>
<accession>A0A8B6BLN2</accession>
<dbReference type="OrthoDB" id="10434313at2759"/>
<comment type="caution">
    <text evidence="1">The sequence shown here is derived from an EMBL/GenBank/DDBJ whole genome shotgun (WGS) entry which is preliminary data.</text>
</comment>
<evidence type="ECO:0000313" key="2">
    <source>
        <dbReference type="Proteomes" id="UP000596742"/>
    </source>
</evidence>
<protein>
    <submittedName>
        <fullName evidence="1">Uncharacterized protein</fullName>
    </submittedName>
</protein>
<dbReference type="Proteomes" id="UP000596742">
    <property type="component" value="Unassembled WGS sequence"/>
</dbReference>
<gene>
    <name evidence="1" type="ORF">MGAL_10B040407</name>
</gene>